<keyword evidence="2" id="KW-1185">Reference proteome</keyword>
<reference evidence="1" key="1">
    <citation type="journal article" date="2020" name="Stud. Mycol.">
        <title>101 Dothideomycetes genomes: a test case for predicting lifestyles and emergence of pathogens.</title>
        <authorList>
            <person name="Haridas S."/>
            <person name="Albert R."/>
            <person name="Binder M."/>
            <person name="Bloem J."/>
            <person name="Labutti K."/>
            <person name="Salamov A."/>
            <person name="Andreopoulos B."/>
            <person name="Baker S."/>
            <person name="Barry K."/>
            <person name="Bills G."/>
            <person name="Bluhm B."/>
            <person name="Cannon C."/>
            <person name="Castanera R."/>
            <person name="Culley D."/>
            <person name="Daum C."/>
            <person name="Ezra D."/>
            <person name="Gonzalez J."/>
            <person name="Henrissat B."/>
            <person name="Kuo A."/>
            <person name="Liang C."/>
            <person name="Lipzen A."/>
            <person name="Lutzoni F."/>
            <person name="Magnuson J."/>
            <person name="Mondo S."/>
            <person name="Nolan M."/>
            <person name="Ohm R."/>
            <person name="Pangilinan J."/>
            <person name="Park H.-J."/>
            <person name="Ramirez L."/>
            <person name="Alfaro M."/>
            <person name="Sun H."/>
            <person name="Tritt A."/>
            <person name="Yoshinaga Y."/>
            <person name="Zwiers L.-H."/>
            <person name="Turgeon B."/>
            <person name="Goodwin S."/>
            <person name="Spatafora J."/>
            <person name="Crous P."/>
            <person name="Grigoriev I."/>
        </authorList>
    </citation>
    <scope>NUCLEOTIDE SEQUENCE</scope>
    <source>
        <strain evidence="1">CBS 115976</strain>
    </source>
</reference>
<evidence type="ECO:0000313" key="2">
    <source>
        <dbReference type="Proteomes" id="UP000799302"/>
    </source>
</evidence>
<gene>
    <name evidence="1" type="ORF">BT63DRAFT_305419</name>
</gene>
<accession>A0A6A6U912</accession>
<dbReference type="EMBL" id="MU004237">
    <property type="protein sequence ID" value="KAF2667937.1"/>
    <property type="molecule type" value="Genomic_DNA"/>
</dbReference>
<dbReference type="AlphaFoldDB" id="A0A6A6U912"/>
<sequence length="120" mass="14039">MHAKKGESIIQDREAVNRISSDGLDRLLRSEHEARCFLHESRSWWNSFWDFGLHLRHEAGLEAELELICELRFCETSDWASFSRRFVYRPRCCQAFSYVQVAQLACSGGRLVTCLVQPMR</sequence>
<protein>
    <submittedName>
        <fullName evidence="1">Uncharacterized protein</fullName>
    </submittedName>
</protein>
<organism evidence="1 2">
    <name type="scientific">Microthyrium microscopicum</name>
    <dbReference type="NCBI Taxonomy" id="703497"/>
    <lineage>
        <taxon>Eukaryota</taxon>
        <taxon>Fungi</taxon>
        <taxon>Dikarya</taxon>
        <taxon>Ascomycota</taxon>
        <taxon>Pezizomycotina</taxon>
        <taxon>Dothideomycetes</taxon>
        <taxon>Dothideomycetes incertae sedis</taxon>
        <taxon>Microthyriales</taxon>
        <taxon>Microthyriaceae</taxon>
        <taxon>Microthyrium</taxon>
    </lineage>
</organism>
<evidence type="ECO:0000313" key="1">
    <source>
        <dbReference type="EMBL" id="KAF2667937.1"/>
    </source>
</evidence>
<proteinExistence type="predicted"/>
<name>A0A6A6U912_9PEZI</name>
<dbReference type="Proteomes" id="UP000799302">
    <property type="component" value="Unassembled WGS sequence"/>
</dbReference>